<gene>
    <name evidence="1" type="ORF">MPEBLZ_04204</name>
</gene>
<dbReference type="AlphaFoldDB" id="A0A0P8DUW9"/>
<organism evidence="1 2">
    <name type="scientific">Candidatus Methanoperedens nitratireducens</name>
    <dbReference type="NCBI Taxonomy" id="1392998"/>
    <lineage>
        <taxon>Archaea</taxon>
        <taxon>Methanobacteriati</taxon>
        <taxon>Methanobacteriota</taxon>
        <taxon>Stenosarchaea group</taxon>
        <taxon>Methanomicrobia</taxon>
        <taxon>Methanosarcinales</taxon>
        <taxon>ANME-2 cluster</taxon>
        <taxon>Candidatus Methanoperedentaceae</taxon>
        <taxon>Candidatus Methanoperedens</taxon>
    </lineage>
</organism>
<dbReference type="EMBL" id="LKCM01000399">
    <property type="protein sequence ID" value="KPQ41243.1"/>
    <property type="molecule type" value="Genomic_DNA"/>
</dbReference>
<dbReference type="PATRIC" id="fig|1719120.3.peg.4590"/>
<reference evidence="1 2" key="1">
    <citation type="submission" date="2015-09" db="EMBL/GenBank/DDBJ databases">
        <title>A metagenomics-based metabolic model of nitrate-dependent anaerobic oxidation of methane by Methanoperedens-like archaea.</title>
        <authorList>
            <person name="Arshad A."/>
            <person name="Speth D.R."/>
            <person name="De Graaf R.M."/>
            <person name="Op Den Camp H.J."/>
            <person name="Jetten M.S."/>
            <person name="Welte C.U."/>
        </authorList>
    </citation>
    <scope>NUCLEOTIDE SEQUENCE [LARGE SCALE GENOMIC DNA]</scope>
</reference>
<dbReference type="Gene3D" id="3.40.50.10320">
    <property type="entry name" value="LmbE-like"/>
    <property type="match status" value="1"/>
</dbReference>
<sequence length="291" mass="33793">MDNEIKTILVSPHSDDIAYSIGGTLLQNFFNRPILMVTIFTKSNYSPCIKISGSEIISKLRHLEDIGFTDKLEMGYQGLNFNEPPLRGYSRMGIFTNNNPDSDPIYTEVHNSLLKLIKSYPCDLIVSPMGLGNHIDHIMLCDICCRIAKENNIRIVFYEDLQYASMLTLKQIKIRAYSINPNLKYFNINISPIFNNKIENMKFYKTQARRTVFTLIKSHALRLGIENKSLIDMFGPYNLYKYLLFLFTNKRVNIPLYERIWYENGGTNEHNTSEIKINKTEKIYEQILKGD</sequence>
<proteinExistence type="predicted"/>
<dbReference type="Proteomes" id="UP000050360">
    <property type="component" value="Unassembled WGS sequence"/>
</dbReference>
<dbReference type="SUPFAM" id="SSF102588">
    <property type="entry name" value="LmbE-like"/>
    <property type="match status" value="1"/>
</dbReference>
<evidence type="ECO:0000313" key="2">
    <source>
        <dbReference type="Proteomes" id="UP000050360"/>
    </source>
</evidence>
<accession>A0A0P8DUW9</accession>
<name>A0A0P8DUW9_9EURY</name>
<comment type="caution">
    <text evidence="1">The sequence shown here is derived from an EMBL/GenBank/DDBJ whole genome shotgun (WGS) entry which is preliminary data.</text>
</comment>
<dbReference type="InterPro" id="IPR003737">
    <property type="entry name" value="GlcNAc_PI_deacetylase-related"/>
</dbReference>
<evidence type="ECO:0000313" key="1">
    <source>
        <dbReference type="EMBL" id="KPQ41243.1"/>
    </source>
</evidence>
<dbReference type="Pfam" id="PF02585">
    <property type="entry name" value="PIG-L"/>
    <property type="match status" value="1"/>
</dbReference>
<protein>
    <submittedName>
        <fullName evidence="1">GlcNAc-PI de-N-acetylase</fullName>
    </submittedName>
</protein>
<dbReference type="InterPro" id="IPR024078">
    <property type="entry name" value="LmbE-like_dom_sf"/>
</dbReference>